<reference evidence="3 4" key="1">
    <citation type="submission" date="2024-03" db="EMBL/GenBank/DDBJ databases">
        <title>The genome assembly and annotation of the cricket Gryllus longicercus Weissman &amp; Gray.</title>
        <authorList>
            <person name="Szrajer S."/>
            <person name="Gray D."/>
            <person name="Ylla G."/>
        </authorList>
    </citation>
    <scope>NUCLEOTIDE SEQUENCE [LARGE SCALE GENOMIC DNA]</scope>
    <source>
        <strain evidence="3">DAG 2021-001</strain>
        <tissue evidence="3">Whole body minus gut</tissue>
    </source>
</reference>
<keyword evidence="1" id="KW-0732">Signal</keyword>
<gene>
    <name evidence="3" type="ORF">R5R35_005799</name>
</gene>
<keyword evidence="4" id="KW-1185">Reference proteome</keyword>
<dbReference type="AlphaFoldDB" id="A0AAN9WRI6"/>
<dbReference type="PROSITE" id="PS50041">
    <property type="entry name" value="C_TYPE_LECTIN_2"/>
    <property type="match status" value="1"/>
</dbReference>
<dbReference type="InterPro" id="IPR016187">
    <property type="entry name" value="CTDL_fold"/>
</dbReference>
<feature type="signal peptide" evidence="1">
    <location>
        <begin position="1"/>
        <end position="21"/>
    </location>
</feature>
<evidence type="ECO:0000313" key="3">
    <source>
        <dbReference type="EMBL" id="KAK7873819.1"/>
    </source>
</evidence>
<evidence type="ECO:0000313" key="4">
    <source>
        <dbReference type="Proteomes" id="UP001378592"/>
    </source>
</evidence>
<feature type="chain" id="PRO_5042968116" description="C-type lectin domain-containing protein" evidence="1">
    <location>
        <begin position="22"/>
        <end position="249"/>
    </location>
</feature>
<dbReference type="InterPro" id="IPR001304">
    <property type="entry name" value="C-type_lectin-like"/>
</dbReference>
<sequence length="249" mass="26500">MIFRSALLGLAVLLAAEKGSALSQRCSTQCPLCPEPVPCPVPRCPVPTCPTLPVPPPCPVPRCPPIPPIPPCPPPLVNVSCPEVSCPEIPCPSCPACPQPPPCPPCPTLPTAPPTRALPSGYREEPGLGIYKVYRIRTSWPAANETCSVDGGYLAVPNSEAEKDLFLGWLDSNNLRYGFHIGIVRSGFGRPFTTVLGESLTSAQIDMWKSGRVSAPIGNDCTYLSRSHAAIAAEQCSDTEPYVCELSRV</sequence>
<organism evidence="3 4">
    <name type="scientific">Gryllus longicercus</name>
    <dbReference type="NCBI Taxonomy" id="2509291"/>
    <lineage>
        <taxon>Eukaryota</taxon>
        <taxon>Metazoa</taxon>
        <taxon>Ecdysozoa</taxon>
        <taxon>Arthropoda</taxon>
        <taxon>Hexapoda</taxon>
        <taxon>Insecta</taxon>
        <taxon>Pterygota</taxon>
        <taxon>Neoptera</taxon>
        <taxon>Polyneoptera</taxon>
        <taxon>Orthoptera</taxon>
        <taxon>Ensifera</taxon>
        <taxon>Gryllidea</taxon>
        <taxon>Grylloidea</taxon>
        <taxon>Gryllidae</taxon>
        <taxon>Gryllinae</taxon>
        <taxon>Gryllus</taxon>
    </lineage>
</organism>
<dbReference type="EMBL" id="JAZDUA010000009">
    <property type="protein sequence ID" value="KAK7873819.1"/>
    <property type="molecule type" value="Genomic_DNA"/>
</dbReference>
<evidence type="ECO:0000259" key="2">
    <source>
        <dbReference type="PROSITE" id="PS50041"/>
    </source>
</evidence>
<name>A0AAN9WRI6_9ORTH</name>
<evidence type="ECO:0000256" key="1">
    <source>
        <dbReference type="SAM" id="SignalP"/>
    </source>
</evidence>
<feature type="domain" description="C-type lectin" evidence="2">
    <location>
        <begin position="131"/>
        <end position="245"/>
    </location>
</feature>
<dbReference type="Proteomes" id="UP001378592">
    <property type="component" value="Unassembled WGS sequence"/>
</dbReference>
<dbReference type="Pfam" id="PF00059">
    <property type="entry name" value="Lectin_C"/>
    <property type="match status" value="1"/>
</dbReference>
<dbReference type="CDD" id="cd00037">
    <property type="entry name" value="CLECT"/>
    <property type="match status" value="1"/>
</dbReference>
<dbReference type="Gene3D" id="3.10.100.10">
    <property type="entry name" value="Mannose-Binding Protein A, subunit A"/>
    <property type="match status" value="1"/>
</dbReference>
<protein>
    <recommendedName>
        <fullName evidence="2">C-type lectin domain-containing protein</fullName>
    </recommendedName>
</protein>
<dbReference type="InterPro" id="IPR016186">
    <property type="entry name" value="C-type_lectin-like/link_sf"/>
</dbReference>
<dbReference type="SMART" id="SM00034">
    <property type="entry name" value="CLECT"/>
    <property type="match status" value="1"/>
</dbReference>
<proteinExistence type="predicted"/>
<dbReference type="SUPFAM" id="SSF56436">
    <property type="entry name" value="C-type lectin-like"/>
    <property type="match status" value="1"/>
</dbReference>
<accession>A0AAN9WRI6</accession>
<comment type="caution">
    <text evidence="3">The sequence shown here is derived from an EMBL/GenBank/DDBJ whole genome shotgun (WGS) entry which is preliminary data.</text>
</comment>